<keyword evidence="3" id="KW-1185">Reference proteome</keyword>
<dbReference type="InterPro" id="IPR029069">
    <property type="entry name" value="HotDog_dom_sf"/>
</dbReference>
<reference evidence="2 3" key="1">
    <citation type="submission" date="2017-05" db="EMBL/GenBank/DDBJ databases">
        <title>Streptomyces alboflavus Genome sequencing and assembly.</title>
        <authorList>
            <person name="Wang Y."/>
            <person name="Du B."/>
            <person name="Ding Y."/>
            <person name="Liu H."/>
            <person name="Hou Q."/>
            <person name="Liu K."/>
            <person name="Wang C."/>
            <person name="Yao L."/>
        </authorList>
    </citation>
    <scope>NUCLEOTIDE SEQUENCE [LARGE SCALE GENOMIC DNA]</scope>
    <source>
        <strain evidence="2 3">MDJK44</strain>
    </source>
</reference>
<dbReference type="SUPFAM" id="SSF54637">
    <property type="entry name" value="Thioesterase/thiol ester dehydrase-isomerase"/>
    <property type="match status" value="1"/>
</dbReference>
<evidence type="ECO:0000313" key="2">
    <source>
        <dbReference type="EMBL" id="ARX88451.1"/>
    </source>
</evidence>
<proteinExistence type="predicted"/>
<evidence type="ECO:0008006" key="4">
    <source>
        <dbReference type="Google" id="ProtNLM"/>
    </source>
</evidence>
<dbReference type="EMBL" id="CP021748">
    <property type="protein sequence ID" value="ARX88451.1"/>
    <property type="molecule type" value="Genomic_DNA"/>
</dbReference>
<name>A0A1Z1WPR7_9ACTN</name>
<protein>
    <recommendedName>
        <fullName evidence="4">Thioesterase</fullName>
    </recommendedName>
</protein>
<dbReference type="KEGG" id="salf:SMD44_07938"/>
<feature type="region of interest" description="Disordered" evidence="1">
    <location>
        <begin position="162"/>
        <end position="181"/>
    </location>
</feature>
<dbReference type="STRING" id="67267.GCA_000716675_01776"/>
<gene>
    <name evidence="2" type="ORF">SMD44_07938</name>
</gene>
<evidence type="ECO:0000313" key="3">
    <source>
        <dbReference type="Proteomes" id="UP000195880"/>
    </source>
</evidence>
<sequence>MFVDERLVATAEATVVLADGSGPIALPDELLADLAELRLPGTGAAAASKPEPCRRERQYYPATATVHSRVGDVDVNRHVNYIAQLGWYDEAIASHAHRLLGDDAARKLPRYLPWRYHVNYLGEVLHPRSYDIGIAVTGHDEHTVRYELGLFDGGQCLGTPTRPHHAAGFPPPHWPTGRLTS</sequence>
<evidence type="ECO:0000256" key="1">
    <source>
        <dbReference type="SAM" id="MobiDB-lite"/>
    </source>
</evidence>
<dbReference type="Proteomes" id="UP000195880">
    <property type="component" value="Chromosome"/>
</dbReference>
<dbReference type="RefSeq" id="WP_087886891.1">
    <property type="nucleotide sequence ID" value="NZ_CP021748.1"/>
</dbReference>
<accession>A0A1Z1WPR7</accession>
<dbReference type="AlphaFoldDB" id="A0A1Z1WPR7"/>
<organism evidence="2 3">
    <name type="scientific">Streptomyces alboflavus</name>
    <dbReference type="NCBI Taxonomy" id="67267"/>
    <lineage>
        <taxon>Bacteria</taxon>
        <taxon>Bacillati</taxon>
        <taxon>Actinomycetota</taxon>
        <taxon>Actinomycetes</taxon>
        <taxon>Kitasatosporales</taxon>
        <taxon>Streptomycetaceae</taxon>
        <taxon>Streptomyces</taxon>
    </lineage>
</organism>
<dbReference type="Gene3D" id="3.10.129.10">
    <property type="entry name" value="Hotdog Thioesterase"/>
    <property type="match status" value="1"/>
</dbReference>
<dbReference type="OrthoDB" id="9799036at2"/>